<dbReference type="Pfam" id="PF20150">
    <property type="entry name" value="2EXR"/>
    <property type="match status" value="1"/>
</dbReference>
<proteinExistence type="predicted"/>
<dbReference type="Proteomes" id="UP000235786">
    <property type="component" value="Unassembled WGS sequence"/>
</dbReference>
<keyword evidence="3" id="KW-1185">Reference proteome</keyword>
<dbReference type="EMBL" id="KZ613937">
    <property type="protein sequence ID" value="PMD48848.1"/>
    <property type="molecule type" value="Genomic_DNA"/>
</dbReference>
<gene>
    <name evidence="2" type="ORF">L207DRAFT_627518</name>
</gene>
<dbReference type="InterPro" id="IPR045518">
    <property type="entry name" value="2EXR"/>
</dbReference>
<protein>
    <recommendedName>
        <fullName evidence="1">2EXR domain-containing protein</fullName>
    </recommendedName>
</protein>
<dbReference type="AlphaFoldDB" id="A0A2J6SDK9"/>
<feature type="domain" description="2EXR" evidence="1">
    <location>
        <begin position="37"/>
        <end position="134"/>
    </location>
</feature>
<evidence type="ECO:0000313" key="3">
    <source>
        <dbReference type="Proteomes" id="UP000235786"/>
    </source>
</evidence>
<accession>A0A2J6SDK9</accession>
<organism evidence="2 3">
    <name type="scientific">Hyaloscypha variabilis (strain UAMH 11265 / GT02V1 / F)</name>
    <name type="common">Meliniomyces variabilis</name>
    <dbReference type="NCBI Taxonomy" id="1149755"/>
    <lineage>
        <taxon>Eukaryota</taxon>
        <taxon>Fungi</taxon>
        <taxon>Dikarya</taxon>
        <taxon>Ascomycota</taxon>
        <taxon>Pezizomycotina</taxon>
        <taxon>Leotiomycetes</taxon>
        <taxon>Helotiales</taxon>
        <taxon>Hyaloscyphaceae</taxon>
        <taxon>Hyaloscypha</taxon>
        <taxon>Hyaloscypha variabilis</taxon>
    </lineage>
</organism>
<evidence type="ECO:0000313" key="2">
    <source>
        <dbReference type="EMBL" id="PMD48848.1"/>
    </source>
</evidence>
<dbReference type="OrthoDB" id="3555378at2759"/>
<name>A0A2J6SDK9_HYAVF</name>
<reference evidence="2 3" key="1">
    <citation type="submission" date="2016-04" db="EMBL/GenBank/DDBJ databases">
        <title>A degradative enzymes factory behind the ericoid mycorrhizal symbiosis.</title>
        <authorList>
            <consortium name="DOE Joint Genome Institute"/>
            <person name="Martino E."/>
            <person name="Morin E."/>
            <person name="Grelet G."/>
            <person name="Kuo A."/>
            <person name="Kohler A."/>
            <person name="Daghino S."/>
            <person name="Barry K."/>
            <person name="Choi C."/>
            <person name="Cichocki N."/>
            <person name="Clum A."/>
            <person name="Copeland A."/>
            <person name="Hainaut M."/>
            <person name="Haridas S."/>
            <person name="Labutti K."/>
            <person name="Lindquist E."/>
            <person name="Lipzen A."/>
            <person name="Khouja H.-R."/>
            <person name="Murat C."/>
            <person name="Ohm R."/>
            <person name="Olson A."/>
            <person name="Spatafora J."/>
            <person name="Veneault-Fourrey C."/>
            <person name="Henrissat B."/>
            <person name="Grigoriev I."/>
            <person name="Martin F."/>
            <person name="Perotto S."/>
        </authorList>
    </citation>
    <scope>NUCLEOTIDE SEQUENCE [LARGE SCALE GENOMIC DNA]</scope>
    <source>
        <strain evidence="2 3">F</strain>
    </source>
</reference>
<sequence length="291" mass="32636">MPPSHASGDTMGDTKTITGTFEQDSATKVLQGPLLEFTLFPKLPPELRQKIYNDAMPTGPHGYRMLKVTGHIIAPSNSSRGHTLKPEPKPCSIEFALEENAHSASVKDLALSCTCLESRVIFLQRNPLALRTTRERSLIRYAKQDIIYIANFNVVEYSVAFSQYFDFNRFKAGKIPNLAIPFERLLDYRSILGTFNQPKLAARKKWHTDSTYQLLSRLQGSGVLGLVWDDDMVSSTFLGRNGKLYLLKAVENSIEAVRDVLKVSNQWAVENLPEVQILDANGVHLKHDECG</sequence>
<evidence type="ECO:0000259" key="1">
    <source>
        <dbReference type="Pfam" id="PF20150"/>
    </source>
</evidence>